<keyword evidence="11" id="KW-0675">Receptor</keyword>
<dbReference type="AlphaFoldDB" id="A0A1M6S2B5"/>
<evidence type="ECO:0000256" key="1">
    <source>
        <dbReference type="ARBA" id="ARBA00004571"/>
    </source>
</evidence>
<dbReference type="Gene3D" id="2.40.170.20">
    <property type="entry name" value="TonB-dependent receptor, beta-barrel domain"/>
    <property type="match status" value="1"/>
</dbReference>
<feature type="signal peptide" evidence="9">
    <location>
        <begin position="1"/>
        <end position="24"/>
    </location>
</feature>
<dbReference type="Proteomes" id="UP000184474">
    <property type="component" value="Unassembled WGS sequence"/>
</dbReference>
<evidence type="ECO:0000256" key="4">
    <source>
        <dbReference type="ARBA" id="ARBA00022692"/>
    </source>
</evidence>
<dbReference type="InterPro" id="IPR012910">
    <property type="entry name" value="Plug_dom"/>
</dbReference>
<proteinExistence type="inferred from homology"/>
<evidence type="ECO:0000256" key="8">
    <source>
        <dbReference type="PROSITE-ProRule" id="PRU01360"/>
    </source>
</evidence>
<dbReference type="Pfam" id="PF13715">
    <property type="entry name" value="CarbopepD_reg_2"/>
    <property type="match status" value="1"/>
</dbReference>
<evidence type="ECO:0000313" key="11">
    <source>
        <dbReference type="EMBL" id="SHK38850.1"/>
    </source>
</evidence>
<name>A0A1M6S2B5_REIAG</name>
<dbReference type="Pfam" id="PF07715">
    <property type="entry name" value="Plug"/>
    <property type="match status" value="1"/>
</dbReference>
<accession>A0A1M6S2B5</accession>
<keyword evidence="2 8" id="KW-0813">Transport</keyword>
<keyword evidence="6 8" id="KW-0472">Membrane</keyword>
<dbReference type="InterPro" id="IPR036942">
    <property type="entry name" value="Beta-barrel_TonB_sf"/>
</dbReference>
<sequence>MKLTSHLLLISSFLLLTHATLAQHASVQGKVLDENNSPIPGVSIRLGNSGKGAATDIDGNFLIEGLKPGTHTFYISGVGYKKQSKTHKLSSHQKLDIKIQLQEDTKEMDEVMVYGKSESTLLKEKGFAINAIDAKDLKLQSIQLNDVLDQSAGVRIRQSGGMGSRVRYNINGLSGSSIKIFIDGIPIDNYGASFSLNSIPTSMIKRIEVYKGVVPAEFGGDAMGGAINVVTKTSTQNSLNVSYSYGSFNTHQASANGVFREKKSGLTSKISTFYNYSDNSYKVWGKNVYIVDEKGKDQYVTAKRFHDSYESKGLKFDLGFTDIKWADQAFIGVLVSDMSKDIQHATTMEIVYGNRWVGQSTNMIQATYVKKDIVHGLDVNFFGSYSKLRRNLVDTVGYIYNWLGEKTLNPNTGEYYTWLSGGEGGDSTLNEDNEEKYTARLNLAYQLGQHTRLSSNLLSTYFTRSSHDPLDPQLLQDLQDTRTLWKNLLGVSLEHMALDERLKTSVFYKFYGQNVGMSEPTLDRNNNLVVNSYDAQSHNSGYGIALSYEVIKNTIILISGENTIRMPNSRELFGDVSENVETASSALKPERSINFNAGLSLGPYRFDKHAITLSTNTFYRRIQDRIMPGVPDQQDETFTYVNVSSVLSSGIDIELGYNYTDRITWKTGFSLTNPRFNTEFDANGARYLYYKDRLRNEPYLTTNSNLRFTQQNFIQESSRFSAYYNLGYVHEFYKNWPSIGGAGKDMIPSQMVHDLGISYGFPNDKITLSCDAKNIFNEQVFDNWALQKPGRAFYGKITYNIF</sequence>
<dbReference type="Gene3D" id="2.60.40.1120">
    <property type="entry name" value="Carboxypeptidase-like, regulatory domain"/>
    <property type="match status" value="1"/>
</dbReference>
<evidence type="ECO:0000313" key="12">
    <source>
        <dbReference type="Proteomes" id="UP000184474"/>
    </source>
</evidence>
<dbReference type="SUPFAM" id="SSF56935">
    <property type="entry name" value="Porins"/>
    <property type="match status" value="1"/>
</dbReference>
<evidence type="ECO:0000256" key="9">
    <source>
        <dbReference type="SAM" id="SignalP"/>
    </source>
</evidence>
<dbReference type="PANTHER" id="PTHR30069">
    <property type="entry name" value="TONB-DEPENDENT OUTER MEMBRANE RECEPTOR"/>
    <property type="match status" value="1"/>
</dbReference>
<comment type="similarity">
    <text evidence="8">Belongs to the TonB-dependent receptor family.</text>
</comment>
<dbReference type="SUPFAM" id="SSF49464">
    <property type="entry name" value="Carboxypeptidase regulatory domain-like"/>
    <property type="match status" value="1"/>
</dbReference>
<dbReference type="InterPro" id="IPR039426">
    <property type="entry name" value="TonB-dep_rcpt-like"/>
</dbReference>
<dbReference type="EMBL" id="FRAA01000004">
    <property type="protein sequence ID" value="SHK38850.1"/>
    <property type="molecule type" value="Genomic_DNA"/>
</dbReference>
<evidence type="ECO:0000256" key="3">
    <source>
        <dbReference type="ARBA" id="ARBA00022452"/>
    </source>
</evidence>
<evidence type="ECO:0000256" key="2">
    <source>
        <dbReference type="ARBA" id="ARBA00022448"/>
    </source>
</evidence>
<dbReference type="STRING" id="156994.SAMN04488028_104376"/>
<feature type="chain" id="PRO_5009920763" evidence="9">
    <location>
        <begin position="25"/>
        <end position="802"/>
    </location>
</feature>
<dbReference type="InterPro" id="IPR037066">
    <property type="entry name" value="Plug_dom_sf"/>
</dbReference>
<dbReference type="GO" id="GO:0044718">
    <property type="term" value="P:siderophore transmembrane transport"/>
    <property type="evidence" value="ECO:0007669"/>
    <property type="project" value="TreeGrafter"/>
</dbReference>
<evidence type="ECO:0000259" key="10">
    <source>
        <dbReference type="Pfam" id="PF07715"/>
    </source>
</evidence>
<dbReference type="Gene3D" id="2.170.130.10">
    <property type="entry name" value="TonB-dependent receptor, plug domain"/>
    <property type="match status" value="1"/>
</dbReference>
<comment type="subcellular location">
    <subcellularLocation>
        <location evidence="1 8">Cell outer membrane</location>
        <topology evidence="1 8">Multi-pass membrane protein</topology>
    </subcellularLocation>
</comment>
<dbReference type="GO" id="GO:0009279">
    <property type="term" value="C:cell outer membrane"/>
    <property type="evidence" value="ECO:0007669"/>
    <property type="project" value="UniProtKB-SubCell"/>
</dbReference>
<evidence type="ECO:0000256" key="7">
    <source>
        <dbReference type="ARBA" id="ARBA00023237"/>
    </source>
</evidence>
<keyword evidence="3 8" id="KW-1134">Transmembrane beta strand</keyword>
<reference evidence="12" key="1">
    <citation type="submission" date="2016-11" db="EMBL/GenBank/DDBJ databases">
        <authorList>
            <person name="Varghese N."/>
            <person name="Submissions S."/>
        </authorList>
    </citation>
    <scope>NUCLEOTIDE SEQUENCE [LARGE SCALE GENOMIC DNA]</scope>
    <source>
        <strain evidence="12">DSM 26134</strain>
    </source>
</reference>
<dbReference type="RefSeq" id="WP_084190543.1">
    <property type="nucleotide sequence ID" value="NZ_FRAA01000004.1"/>
</dbReference>
<keyword evidence="7 8" id="KW-0998">Cell outer membrane</keyword>
<gene>
    <name evidence="11" type="ORF">SAMN04488028_104376</name>
</gene>
<dbReference type="PANTHER" id="PTHR30069:SF29">
    <property type="entry name" value="HEMOGLOBIN AND HEMOGLOBIN-HAPTOGLOBIN-BINDING PROTEIN 1-RELATED"/>
    <property type="match status" value="1"/>
</dbReference>
<keyword evidence="12" id="KW-1185">Reference proteome</keyword>
<dbReference type="PROSITE" id="PS52016">
    <property type="entry name" value="TONB_DEPENDENT_REC_3"/>
    <property type="match status" value="1"/>
</dbReference>
<keyword evidence="5 9" id="KW-0732">Signal</keyword>
<dbReference type="GO" id="GO:0015344">
    <property type="term" value="F:siderophore uptake transmembrane transporter activity"/>
    <property type="evidence" value="ECO:0007669"/>
    <property type="project" value="TreeGrafter"/>
</dbReference>
<protein>
    <submittedName>
        <fullName evidence="11">Outer membrane receptor proteins, mostly Fe transport</fullName>
    </submittedName>
</protein>
<feature type="domain" description="TonB-dependent receptor plug" evidence="10">
    <location>
        <begin position="126"/>
        <end position="226"/>
    </location>
</feature>
<keyword evidence="4 8" id="KW-0812">Transmembrane</keyword>
<evidence type="ECO:0000256" key="6">
    <source>
        <dbReference type="ARBA" id="ARBA00023136"/>
    </source>
</evidence>
<dbReference type="InterPro" id="IPR008969">
    <property type="entry name" value="CarboxyPept-like_regulatory"/>
</dbReference>
<organism evidence="11 12">
    <name type="scientific">Reichenbachiella agariperforans</name>
    <dbReference type="NCBI Taxonomy" id="156994"/>
    <lineage>
        <taxon>Bacteria</taxon>
        <taxon>Pseudomonadati</taxon>
        <taxon>Bacteroidota</taxon>
        <taxon>Cytophagia</taxon>
        <taxon>Cytophagales</taxon>
        <taxon>Reichenbachiellaceae</taxon>
        <taxon>Reichenbachiella</taxon>
    </lineage>
</organism>
<evidence type="ECO:0000256" key="5">
    <source>
        <dbReference type="ARBA" id="ARBA00022729"/>
    </source>
</evidence>